<accession>A0AAQ3XDN7</accession>
<dbReference type="EMBL" id="CP144753">
    <property type="protein sequence ID" value="WVZ94480.1"/>
    <property type="molecule type" value="Genomic_DNA"/>
</dbReference>
<evidence type="ECO:0000313" key="2">
    <source>
        <dbReference type="Proteomes" id="UP001341281"/>
    </source>
</evidence>
<keyword evidence="2" id="KW-1185">Reference proteome</keyword>
<reference evidence="1 2" key="1">
    <citation type="submission" date="2024-02" db="EMBL/GenBank/DDBJ databases">
        <title>High-quality chromosome-scale genome assembly of Pensacola bahiagrass (Paspalum notatum Flugge var. saurae).</title>
        <authorList>
            <person name="Vega J.M."/>
            <person name="Podio M."/>
            <person name="Orjuela J."/>
            <person name="Siena L.A."/>
            <person name="Pessino S.C."/>
            <person name="Combes M.C."/>
            <person name="Mariac C."/>
            <person name="Albertini E."/>
            <person name="Pupilli F."/>
            <person name="Ortiz J.P.A."/>
            <person name="Leblanc O."/>
        </authorList>
    </citation>
    <scope>NUCLEOTIDE SEQUENCE [LARGE SCALE GENOMIC DNA]</scope>
    <source>
        <strain evidence="1">R1</strain>
        <tissue evidence="1">Leaf</tissue>
    </source>
</reference>
<proteinExistence type="predicted"/>
<name>A0AAQ3XDN7_PASNO</name>
<dbReference type="Proteomes" id="UP001341281">
    <property type="component" value="Chromosome 09"/>
</dbReference>
<protein>
    <recommendedName>
        <fullName evidence="3">GAG-pre-integrase domain-containing protein</fullName>
    </recommendedName>
</protein>
<gene>
    <name evidence="1" type="ORF">U9M48_040367</name>
</gene>
<evidence type="ECO:0000313" key="1">
    <source>
        <dbReference type="EMBL" id="WVZ94480.1"/>
    </source>
</evidence>
<dbReference type="AlphaFoldDB" id="A0AAQ3XDN7"/>
<evidence type="ECO:0008006" key="3">
    <source>
        <dbReference type="Google" id="ProtNLM"/>
    </source>
</evidence>
<organism evidence="1 2">
    <name type="scientific">Paspalum notatum var. saurae</name>
    <dbReference type="NCBI Taxonomy" id="547442"/>
    <lineage>
        <taxon>Eukaryota</taxon>
        <taxon>Viridiplantae</taxon>
        <taxon>Streptophyta</taxon>
        <taxon>Embryophyta</taxon>
        <taxon>Tracheophyta</taxon>
        <taxon>Spermatophyta</taxon>
        <taxon>Magnoliopsida</taxon>
        <taxon>Liliopsida</taxon>
        <taxon>Poales</taxon>
        <taxon>Poaceae</taxon>
        <taxon>PACMAD clade</taxon>
        <taxon>Panicoideae</taxon>
        <taxon>Andropogonodae</taxon>
        <taxon>Paspaleae</taxon>
        <taxon>Paspalinae</taxon>
        <taxon>Paspalum</taxon>
    </lineage>
</organism>
<sequence length="99" mass="11072">MSLSSPPVHNVLPDLQTRLETLRYASDGDLYTFPIATSSSAAQAHLAVSPTVWHQHLGHPAPATLVTLQNTDVISYDFSHFCWMFLMKRKSEVFQLITS</sequence>